<organism evidence="1">
    <name type="scientific">marine sediment metagenome</name>
    <dbReference type="NCBI Taxonomy" id="412755"/>
    <lineage>
        <taxon>unclassified sequences</taxon>
        <taxon>metagenomes</taxon>
        <taxon>ecological metagenomes</taxon>
    </lineage>
</organism>
<proteinExistence type="predicted"/>
<feature type="non-terminal residue" evidence="1">
    <location>
        <position position="1"/>
    </location>
</feature>
<dbReference type="AlphaFoldDB" id="X1UWN9"/>
<accession>X1UWN9</accession>
<evidence type="ECO:0000313" key="1">
    <source>
        <dbReference type="EMBL" id="GAJ21884.1"/>
    </source>
</evidence>
<comment type="caution">
    <text evidence="1">The sequence shown here is derived from an EMBL/GenBank/DDBJ whole genome shotgun (WGS) entry which is preliminary data.</text>
</comment>
<reference evidence="1" key="1">
    <citation type="journal article" date="2014" name="Front. Microbiol.">
        <title>High frequency of phylogenetically diverse reductive dehalogenase-homologous genes in deep subseafloor sedimentary metagenomes.</title>
        <authorList>
            <person name="Kawai M."/>
            <person name="Futagami T."/>
            <person name="Toyoda A."/>
            <person name="Takaki Y."/>
            <person name="Nishi S."/>
            <person name="Hori S."/>
            <person name="Arai W."/>
            <person name="Tsubouchi T."/>
            <person name="Morono Y."/>
            <person name="Uchiyama I."/>
            <person name="Ito T."/>
            <person name="Fujiyama A."/>
            <person name="Inagaki F."/>
            <person name="Takami H."/>
        </authorList>
    </citation>
    <scope>NUCLEOTIDE SEQUENCE</scope>
    <source>
        <strain evidence="1">Expedition CK06-06</strain>
    </source>
</reference>
<dbReference type="EMBL" id="BARW01036978">
    <property type="protein sequence ID" value="GAJ21884.1"/>
    <property type="molecule type" value="Genomic_DNA"/>
</dbReference>
<protein>
    <submittedName>
        <fullName evidence="1">Uncharacterized protein</fullName>
    </submittedName>
</protein>
<sequence>LGFDLAMATICDLPDLLTGFKTDLASWFTFDIEAFITKLNEYSERMKGEGEFTPTEEGD</sequence>
<gene>
    <name evidence="1" type="ORF">S12H4_57236</name>
</gene>
<name>X1UWN9_9ZZZZ</name>